<comment type="caution">
    <text evidence="1">The sequence shown here is derived from an EMBL/GenBank/DDBJ whole genome shotgun (WGS) entry which is preliminary data.</text>
</comment>
<reference evidence="1 2" key="1">
    <citation type="journal article" date="2021" name="Sci. Rep.">
        <title>The distribution of antibiotic resistance genes in chicken gut microbiota commensals.</title>
        <authorList>
            <person name="Juricova H."/>
            <person name="Matiasovicova J."/>
            <person name="Kubasova T."/>
            <person name="Cejkova D."/>
            <person name="Rychlik I."/>
        </authorList>
    </citation>
    <scope>NUCLEOTIDE SEQUENCE [LARGE SCALE GENOMIC DNA]</scope>
    <source>
        <strain evidence="1 2">An411</strain>
    </source>
</reference>
<proteinExistence type="predicted"/>
<name>A0ABS2FVA8_9FIRM</name>
<sequence>MLLSDNDLATIQTALDSRLEIEMTRSLGDLRIKVSTSRAPPVWRPWIMLARVEIWTGHTYSTQWCVSCEEVRMACKSGSASASGQGRW</sequence>
<evidence type="ECO:0000313" key="1">
    <source>
        <dbReference type="EMBL" id="MBM6851587.1"/>
    </source>
</evidence>
<evidence type="ECO:0000313" key="2">
    <source>
        <dbReference type="Proteomes" id="UP000719500"/>
    </source>
</evidence>
<protein>
    <submittedName>
        <fullName evidence="1">Uncharacterized protein</fullName>
    </submittedName>
</protein>
<dbReference type="RefSeq" id="WP_204804502.1">
    <property type="nucleotide sequence ID" value="NZ_JACSNX010000013.1"/>
</dbReference>
<accession>A0ABS2FVA8</accession>
<gene>
    <name evidence="1" type="ORF">H9X91_09095</name>
</gene>
<dbReference type="Proteomes" id="UP000719500">
    <property type="component" value="Unassembled WGS sequence"/>
</dbReference>
<organism evidence="1 2">
    <name type="scientific">Oscillibacter valericigenes</name>
    <dbReference type="NCBI Taxonomy" id="351091"/>
    <lineage>
        <taxon>Bacteria</taxon>
        <taxon>Bacillati</taxon>
        <taxon>Bacillota</taxon>
        <taxon>Clostridia</taxon>
        <taxon>Eubacteriales</taxon>
        <taxon>Oscillospiraceae</taxon>
        <taxon>Oscillibacter</taxon>
    </lineage>
</organism>
<dbReference type="EMBL" id="JACSNX010000013">
    <property type="protein sequence ID" value="MBM6851587.1"/>
    <property type="molecule type" value="Genomic_DNA"/>
</dbReference>
<keyword evidence="2" id="KW-1185">Reference proteome</keyword>